<evidence type="ECO:0000259" key="6">
    <source>
        <dbReference type="PROSITE" id="PS51918"/>
    </source>
</evidence>
<evidence type="ECO:0000313" key="8">
    <source>
        <dbReference type="Proteomes" id="UP000010824"/>
    </source>
</evidence>
<evidence type="ECO:0000313" key="7">
    <source>
        <dbReference type="EMBL" id="AGB01614.1"/>
    </source>
</evidence>
<dbReference type="InParanoid" id="L0HET6"/>
<dbReference type="InterPro" id="IPR023867">
    <property type="entry name" value="Sulphatase_maturase_rSAM"/>
</dbReference>
<evidence type="ECO:0000256" key="4">
    <source>
        <dbReference type="ARBA" id="ARBA00023004"/>
    </source>
</evidence>
<evidence type="ECO:0000256" key="5">
    <source>
        <dbReference type="ARBA" id="ARBA00023014"/>
    </source>
</evidence>
<proteinExistence type="predicted"/>
<dbReference type="Proteomes" id="UP000010824">
    <property type="component" value="Chromosome"/>
</dbReference>
<dbReference type="NCBIfam" id="TIGR04085">
    <property type="entry name" value="rSAM_more_4Fe4S"/>
    <property type="match status" value="1"/>
</dbReference>
<keyword evidence="8" id="KW-1185">Reference proteome</keyword>
<dbReference type="GO" id="GO:0046872">
    <property type="term" value="F:metal ion binding"/>
    <property type="evidence" value="ECO:0007669"/>
    <property type="project" value="UniProtKB-KW"/>
</dbReference>
<evidence type="ECO:0000256" key="3">
    <source>
        <dbReference type="ARBA" id="ARBA00022723"/>
    </source>
</evidence>
<dbReference type="SFLD" id="SFLDS00029">
    <property type="entry name" value="Radical_SAM"/>
    <property type="match status" value="1"/>
</dbReference>
<reference evidence="7 8" key="2">
    <citation type="journal article" date="2014" name="Genome Announc.">
        <title>Complete Genome Sequence of Methanoregula formicica SMSPT, a Mesophilic Hydrogenotrophic Methanogen Isolated from a Methanogenic Upflow Anaerobic Sludge Blanket Reactor.</title>
        <authorList>
            <person name="Yamamoto K."/>
            <person name="Tamaki H."/>
            <person name="Cadillo-Quiroz H."/>
            <person name="Imachi H."/>
            <person name="Kyrpides N."/>
            <person name="Woyke T."/>
            <person name="Goodwin L."/>
            <person name="Zinder S.H."/>
            <person name="Kamagata Y."/>
            <person name="Liu W.T."/>
        </authorList>
    </citation>
    <scope>NUCLEOTIDE SEQUENCE [LARGE SCALE GENOMIC DNA]</scope>
    <source>
        <strain evidence="8">DSM 22288 / NBRC 105244 / SMSP</strain>
    </source>
</reference>
<dbReference type="KEGG" id="mfo:Metfor_0550"/>
<dbReference type="SFLD" id="SFLDG01067">
    <property type="entry name" value="SPASM/twitch_domain_containing"/>
    <property type="match status" value="1"/>
</dbReference>
<dbReference type="CDD" id="cd01335">
    <property type="entry name" value="Radical_SAM"/>
    <property type="match status" value="1"/>
</dbReference>
<keyword evidence="4" id="KW-0408">Iron</keyword>
<comment type="cofactor">
    <cofactor evidence="1">
        <name>[4Fe-4S] cluster</name>
        <dbReference type="ChEBI" id="CHEBI:49883"/>
    </cofactor>
</comment>
<dbReference type="PROSITE" id="PS51918">
    <property type="entry name" value="RADICAL_SAM"/>
    <property type="match status" value="1"/>
</dbReference>
<dbReference type="InterPro" id="IPR023885">
    <property type="entry name" value="4Fe4S-binding_SPASM_dom"/>
</dbReference>
<dbReference type="PANTHER" id="PTHR43273">
    <property type="entry name" value="ANAEROBIC SULFATASE-MATURATING ENZYME HOMOLOG ASLB-RELATED"/>
    <property type="match status" value="1"/>
</dbReference>
<dbReference type="EMBL" id="CP003167">
    <property type="protein sequence ID" value="AGB01614.1"/>
    <property type="molecule type" value="Genomic_DNA"/>
</dbReference>
<gene>
    <name evidence="7" type="ordered locus">Metfor_0550</name>
</gene>
<keyword evidence="2" id="KW-0949">S-adenosyl-L-methionine</keyword>
<dbReference type="GO" id="GO:0016491">
    <property type="term" value="F:oxidoreductase activity"/>
    <property type="evidence" value="ECO:0007669"/>
    <property type="project" value="InterPro"/>
</dbReference>
<dbReference type="Gene3D" id="3.20.20.70">
    <property type="entry name" value="Aldolase class I"/>
    <property type="match status" value="1"/>
</dbReference>
<dbReference type="PANTHER" id="PTHR43273:SF8">
    <property type="entry name" value="RADICAL SAM DOMAIN PROTEIN"/>
    <property type="match status" value="1"/>
</dbReference>
<dbReference type="eggNOG" id="arCOG00945">
    <property type="taxonomic scope" value="Archaea"/>
</dbReference>
<dbReference type="GO" id="GO:0051536">
    <property type="term" value="F:iron-sulfur cluster binding"/>
    <property type="evidence" value="ECO:0007669"/>
    <property type="project" value="UniProtKB-KW"/>
</dbReference>
<dbReference type="Pfam" id="PF04055">
    <property type="entry name" value="Radical_SAM"/>
    <property type="match status" value="1"/>
</dbReference>
<evidence type="ECO:0000256" key="2">
    <source>
        <dbReference type="ARBA" id="ARBA00022691"/>
    </source>
</evidence>
<reference evidence="8" key="1">
    <citation type="submission" date="2011-12" db="EMBL/GenBank/DDBJ databases">
        <title>Complete sequence of Methanoregula formicicum SMSP.</title>
        <authorList>
            <person name="Lucas S."/>
            <person name="Han J."/>
            <person name="Lapidus A."/>
            <person name="Cheng J.-F."/>
            <person name="Goodwin L."/>
            <person name="Pitluck S."/>
            <person name="Peters L."/>
            <person name="Ovchinnikova G."/>
            <person name="Teshima H."/>
            <person name="Detter J.C."/>
            <person name="Han C."/>
            <person name="Tapia R."/>
            <person name="Land M."/>
            <person name="Hauser L."/>
            <person name="Kyrpides N."/>
            <person name="Ivanova N."/>
            <person name="Pagani I."/>
            <person name="Imachi H."/>
            <person name="Tamaki H."/>
            <person name="Sekiguchi Y."/>
            <person name="Kamagata Y."/>
            <person name="Cadillo-Quiroz H."/>
            <person name="Zinder S."/>
            <person name="Liu W.-T."/>
            <person name="Woyke T."/>
        </authorList>
    </citation>
    <scope>NUCLEOTIDE SEQUENCE [LARGE SCALE GENOMIC DNA]</scope>
    <source>
        <strain evidence="8">DSM 22288 / NBRC 105244 / SMSP</strain>
    </source>
</reference>
<sequence length="471" mass="52207">MTTKNGTDTARYLHIFMIEGQRYAVDGNSGVFFKLDEIAAEALSLAVTGIPHEDIKKQLSQTHDPEKIVDTLVELDQIIADGIVFGPDPFSGDSLIADTGISTICLIVSQDCNLRCPYCYAKEGTFGRSRGYMSPEIAEHAVDFLIQQSGAIRELGITFFGGEPLLNLDTIKHTVEYARRKATANHKQVGFSMTTNATLLTPTVQKYILDNDIGLMVSLDGPREIHDSMRHFSDGRGSHNIVQNNLMNILKDQNRIPVAVRATMTRDCMELVQIAEHLWETGSTDVAVEPCLDPSGTLGIRTEDLDIIKSKYLELARIYLNSACSGRYVPFYQFEEFASRAGRISLRPISCGAALNYLAVSADGSLYPCHKMIEIDDYRLGDVYTGITKPEIVEKIRNLRPKSLEKCSGCWARYICGGGCRAHSLIFNQDITKPCLFDCEMSRYFTELGAFIFSELNSYGDITAGGGERGH</sequence>
<organism evidence="7 8">
    <name type="scientific">Methanoregula formicica (strain DSM 22288 / NBRC 105244 / SMSP)</name>
    <dbReference type="NCBI Taxonomy" id="593750"/>
    <lineage>
        <taxon>Archaea</taxon>
        <taxon>Methanobacteriati</taxon>
        <taxon>Methanobacteriota</taxon>
        <taxon>Stenosarchaea group</taxon>
        <taxon>Methanomicrobia</taxon>
        <taxon>Methanomicrobiales</taxon>
        <taxon>Methanoregulaceae</taxon>
        <taxon>Methanoregula</taxon>
    </lineage>
</organism>
<feature type="domain" description="Radical SAM core" evidence="6">
    <location>
        <begin position="98"/>
        <end position="327"/>
    </location>
</feature>
<dbReference type="SFLD" id="SFLDG01386">
    <property type="entry name" value="main_SPASM_domain-containing"/>
    <property type="match status" value="1"/>
</dbReference>
<dbReference type="STRING" id="593750.Metfor_0550"/>
<keyword evidence="3" id="KW-0479">Metal-binding</keyword>
<dbReference type="HOGENOM" id="CLU_009273_3_3_2"/>
<keyword evidence="5" id="KW-0411">Iron-sulfur</keyword>
<dbReference type="InterPro" id="IPR058240">
    <property type="entry name" value="rSAM_sf"/>
</dbReference>
<evidence type="ECO:0000256" key="1">
    <source>
        <dbReference type="ARBA" id="ARBA00001966"/>
    </source>
</evidence>
<accession>L0HET6</accession>
<dbReference type="SUPFAM" id="SSF102114">
    <property type="entry name" value="Radical SAM enzymes"/>
    <property type="match status" value="1"/>
</dbReference>
<name>L0HET6_METFS</name>
<dbReference type="InterPro" id="IPR013785">
    <property type="entry name" value="Aldolase_TIM"/>
</dbReference>
<dbReference type="SFLD" id="SFLDG01384">
    <property type="entry name" value="thioether_bond_formation_requi"/>
    <property type="match status" value="1"/>
</dbReference>
<dbReference type="AlphaFoldDB" id="L0HET6"/>
<protein>
    <submittedName>
        <fullName evidence="7">Radical SAM additional 4Fe4S-binding domain protein</fullName>
    </submittedName>
</protein>
<dbReference type="InterPro" id="IPR007197">
    <property type="entry name" value="rSAM"/>
</dbReference>